<dbReference type="PANTHER" id="PTHR10903">
    <property type="entry name" value="GTPASE, IMAP FAMILY MEMBER-RELATED"/>
    <property type="match status" value="1"/>
</dbReference>
<dbReference type="InterPro" id="IPR027417">
    <property type="entry name" value="P-loop_NTPase"/>
</dbReference>
<dbReference type="Proteomes" id="UP001591681">
    <property type="component" value="Unassembled WGS sequence"/>
</dbReference>
<keyword evidence="6" id="KW-0963">Cytoplasm</keyword>
<evidence type="ECO:0000256" key="12">
    <source>
        <dbReference type="ARBA" id="ARBA00023134"/>
    </source>
</evidence>
<dbReference type="GO" id="GO:0005739">
    <property type="term" value="C:mitochondrion"/>
    <property type="evidence" value="ECO:0007669"/>
    <property type="project" value="UniProtKB-SubCell"/>
</dbReference>
<evidence type="ECO:0000313" key="18">
    <source>
        <dbReference type="EMBL" id="KAL2076941.1"/>
    </source>
</evidence>
<evidence type="ECO:0000256" key="15">
    <source>
        <dbReference type="ARBA" id="ARBA00077278"/>
    </source>
</evidence>
<dbReference type="InterPro" id="IPR006703">
    <property type="entry name" value="G_AIG1"/>
</dbReference>
<comment type="caution">
    <text evidence="18">The sequence shown here is derived from an EMBL/GenBank/DDBJ whole genome shotgun (WGS) entry which is preliminary data.</text>
</comment>
<dbReference type="AlphaFoldDB" id="A0ABD1ISG9"/>
<keyword evidence="16" id="KW-1133">Transmembrane helix</keyword>
<keyword evidence="19" id="KW-1185">Reference proteome</keyword>
<evidence type="ECO:0000256" key="13">
    <source>
        <dbReference type="ARBA" id="ARBA00056809"/>
    </source>
</evidence>
<dbReference type="Gene3D" id="3.40.50.300">
    <property type="entry name" value="P-loop containing nucleotide triphosphate hydrolases"/>
    <property type="match status" value="1"/>
</dbReference>
<keyword evidence="8" id="KW-0547">Nucleotide-binding</keyword>
<dbReference type="SUPFAM" id="SSF52540">
    <property type="entry name" value="P-loop containing nucleoside triphosphate hydrolases"/>
    <property type="match status" value="1"/>
</dbReference>
<evidence type="ECO:0000256" key="3">
    <source>
        <dbReference type="ARBA" id="ARBA00004514"/>
    </source>
</evidence>
<keyword evidence="16" id="KW-0472">Membrane</keyword>
<keyword evidence="11" id="KW-0496">Mitochondrion</keyword>
<evidence type="ECO:0000256" key="7">
    <source>
        <dbReference type="ARBA" id="ARBA00022737"/>
    </source>
</evidence>
<accession>A0ABD1ISG9</accession>
<protein>
    <recommendedName>
        <fullName evidence="14">GTPase IMAP family member 8</fullName>
    </recommendedName>
    <alternativeName>
        <fullName evidence="15">Immune-associated nucleotide-binding protein 9</fullName>
    </alternativeName>
</protein>
<evidence type="ECO:0000259" key="17">
    <source>
        <dbReference type="PROSITE" id="PS51720"/>
    </source>
</evidence>
<dbReference type="EMBL" id="JBHFQA010000033">
    <property type="protein sequence ID" value="KAL2076941.1"/>
    <property type="molecule type" value="Genomic_DNA"/>
</dbReference>
<name>A0ABD1ISG9_9TELE</name>
<sequence length="208" mass="23320">MTLVLLGESGSGKSASGNTILGENMFTSKASSAPVTTECQVAEKAVCGTQVTVIDTPDFSDEDLQQPDKHVKKCRDLCQGGLCVYLLVIQLGRFTEGERGILERLEKTLKTTIRHRAIILFTRGDDLKPDQSIDSYVRNTNTHLQRLIRQCGNRYQVFNNKDEESQQVEELMEKIAALQESEKNNRYRRNFSCFACIVAVIGVMIILL</sequence>
<dbReference type="GO" id="GO:0005829">
    <property type="term" value="C:cytosol"/>
    <property type="evidence" value="ECO:0007669"/>
    <property type="project" value="UniProtKB-SubCell"/>
</dbReference>
<keyword evidence="10" id="KW-0333">Golgi apparatus</keyword>
<dbReference type="GO" id="GO:0005525">
    <property type="term" value="F:GTP binding"/>
    <property type="evidence" value="ECO:0007669"/>
    <property type="project" value="UniProtKB-KW"/>
</dbReference>
<feature type="transmembrane region" description="Helical" evidence="16">
    <location>
        <begin position="191"/>
        <end position="207"/>
    </location>
</feature>
<evidence type="ECO:0000256" key="6">
    <source>
        <dbReference type="ARBA" id="ARBA00022490"/>
    </source>
</evidence>
<gene>
    <name evidence="18" type="ORF">ACEWY4_027454</name>
</gene>
<evidence type="ECO:0000256" key="8">
    <source>
        <dbReference type="ARBA" id="ARBA00022741"/>
    </source>
</evidence>
<dbReference type="InterPro" id="IPR045058">
    <property type="entry name" value="GIMA/IAN/Toc"/>
</dbReference>
<comment type="function">
    <text evidence="13">Exerts an anti-apoptotic effect in the immune system and is involved in responses to infections.</text>
</comment>
<reference evidence="18 19" key="1">
    <citation type="submission" date="2024-09" db="EMBL/GenBank/DDBJ databases">
        <title>A chromosome-level genome assembly of Gray's grenadier anchovy, Coilia grayii.</title>
        <authorList>
            <person name="Fu Z."/>
        </authorList>
    </citation>
    <scope>NUCLEOTIDE SEQUENCE [LARGE SCALE GENOMIC DNA]</scope>
    <source>
        <strain evidence="18">G4</strain>
        <tissue evidence="18">Muscle</tissue>
    </source>
</reference>
<evidence type="ECO:0000313" key="19">
    <source>
        <dbReference type="Proteomes" id="UP001591681"/>
    </source>
</evidence>
<evidence type="ECO:0000256" key="11">
    <source>
        <dbReference type="ARBA" id="ARBA00023128"/>
    </source>
</evidence>
<comment type="subcellular location">
    <subcellularLocation>
        <location evidence="3">Cytoplasm</location>
        <location evidence="3">Cytosol</location>
    </subcellularLocation>
    <subcellularLocation>
        <location evidence="2">Endoplasmic reticulum</location>
    </subcellularLocation>
    <subcellularLocation>
        <location evidence="4">Golgi apparatus</location>
    </subcellularLocation>
    <subcellularLocation>
        <location evidence="1">Mitochondrion</location>
    </subcellularLocation>
</comment>
<proteinExistence type="inferred from homology"/>
<feature type="domain" description="AIG1-type G" evidence="17">
    <location>
        <begin position="1"/>
        <end position="196"/>
    </location>
</feature>
<evidence type="ECO:0000256" key="1">
    <source>
        <dbReference type="ARBA" id="ARBA00004173"/>
    </source>
</evidence>
<evidence type="ECO:0000256" key="16">
    <source>
        <dbReference type="SAM" id="Phobius"/>
    </source>
</evidence>
<keyword evidence="12" id="KW-0342">GTP-binding</keyword>
<organism evidence="18 19">
    <name type="scientific">Coilia grayii</name>
    <name type="common">Gray's grenadier anchovy</name>
    <dbReference type="NCBI Taxonomy" id="363190"/>
    <lineage>
        <taxon>Eukaryota</taxon>
        <taxon>Metazoa</taxon>
        <taxon>Chordata</taxon>
        <taxon>Craniata</taxon>
        <taxon>Vertebrata</taxon>
        <taxon>Euteleostomi</taxon>
        <taxon>Actinopterygii</taxon>
        <taxon>Neopterygii</taxon>
        <taxon>Teleostei</taxon>
        <taxon>Clupei</taxon>
        <taxon>Clupeiformes</taxon>
        <taxon>Clupeoidei</taxon>
        <taxon>Engraulidae</taxon>
        <taxon>Coilinae</taxon>
        <taxon>Coilia</taxon>
    </lineage>
</organism>
<dbReference type="PANTHER" id="PTHR10903:SF188">
    <property type="entry name" value="GTPASE IMAP FAMILY MEMBER 2-LIKE-RELATED"/>
    <property type="match status" value="1"/>
</dbReference>
<evidence type="ECO:0000256" key="4">
    <source>
        <dbReference type="ARBA" id="ARBA00004555"/>
    </source>
</evidence>
<evidence type="ECO:0000256" key="10">
    <source>
        <dbReference type="ARBA" id="ARBA00023034"/>
    </source>
</evidence>
<keyword evidence="7" id="KW-0677">Repeat</keyword>
<dbReference type="FunFam" id="3.40.50.300:FF:000536">
    <property type="entry name" value="GTPase IMAP family member 8"/>
    <property type="match status" value="1"/>
</dbReference>
<evidence type="ECO:0000256" key="9">
    <source>
        <dbReference type="ARBA" id="ARBA00022824"/>
    </source>
</evidence>
<evidence type="ECO:0000256" key="14">
    <source>
        <dbReference type="ARBA" id="ARBA00073539"/>
    </source>
</evidence>
<evidence type="ECO:0000256" key="2">
    <source>
        <dbReference type="ARBA" id="ARBA00004240"/>
    </source>
</evidence>
<keyword evidence="16" id="KW-0812">Transmembrane</keyword>
<dbReference type="GO" id="GO:0005783">
    <property type="term" value="C:endoplasmic reticulum"/>
    <property type="evidence" value="ECO:0007669"/>
    <property type="project" value="UniProtKB-SubCell"/>
</dbReference>
<comment type="similarity">
    <text evidence="5">Belongs to the TRAFAC class TrmE-Era-EngA-EngB-Septin-like GTPase superfamily. AIG1/Toc34/Toc159-like paraseptin GTPase family. IAN subfamily.</text>
</comment>
<dbReference type="Pfam" id="PF04548">
    <property type="entry name" value="AIG1"/>
    <property type="match status" value="1"/>
</dbReference>
<dbReference type="GO" id="GO:0005794">
    <property type="term" value="C:Golgi apparatus"/>
    <property type="evidence" value="ECO:0007669"/>
    <property type="project" value="UniProtKB-SubCell"/>
</dbReference>
<evidence type="ECO:0000256" key="5">
    <source>
        <dbReference type="ARBA" id="ARBA00008535"/>
    </source>
</evidence>
<keyword evidence="9" id="KW-0256">Endoplasmic reticulum</keyword>
<dbReference type="PROSITE" id="PS51720">
    <property type="entry name" value="G_AIG1"/>
    <property type="match status" value="1"/>
</dbReference>